<protein>
    <submittedName>
        <fullName evidence="2">Uncharacterized protein</fullName>
    </submittedName>
</protein>
<feature type="region of interest" description="Disordered" evidence="1">
    <location>
        <begin position="137"/>
        <end position="160"/>
    </location>
</feature>
<organism evidence="2 3">
    <name type="scientific">Aromia moschata</name>
    <dbReference type="NCBI Taxonomy" id="1265417"/>
    <lineage>
        <taxon>Eukaryota</taxon>
        <taxon>Metazoa</taxon>
        <taxon>Ecdysozoa</taxon>
        <taxon>Arthropoda</taxon>
        <taxon>Hexapoda</taxon>
        <taxon>Insecta</taxon>
        <taxon>Pterygota</taxon>
        <taxon>Neoptera</taxon>
        <taxon>Endopterygota</taxon>
        <taxon>Coleoptera</taxon>
        <taxon>Polyphaga</taxon>
        <taxon>Cucujiformia</taxon>
        <taxon>Chrysomeloidea</taxon>
        <taxon>Cerambycidae</taxon>
        <taxon>Cerambycinae</taxon>
        <taxon>Callichromatini</taxon>
        <taxon>Aromia</taxon>
    </lineage>
</organism>
<accession>A0AAV8ZGV3</accession>
<dbReference type="Proteomes" id="UP001162162">
    <property type="component" value="Unassembled WGS sequence"/>
</dbReference>
<evidence type="ECO:0000313" key="2">
    <source>
        <dbReference type="EMBL" id="KAJ8962797.1"/>
    </source>
</evidence>
<keyword evidence="3" id="KW-1185">Reference proteome</keyword>
<dbReference type="AlphaFoldDB" id="A0AAV8ZGV3"/>
<proteinExistence type="predicted"/>
<sequence>MLGSHQVDEQQPLQAVVSYCPMVIVERTFSLRKLLIIILLRRGLTTENVGNCILPQCHYQHKTTLESETETDRNVKTKLLVQQKSNDLLLRVKSTRENAPLVYRSVGRINSLPADTHAAPVLKLILSRSFPAKAYSFDGESSSESEMGTSRTRQGSTTAVPMGAVGPPFYPPRPGHDLISLVEKGRVGMSSNSSCCSSTTSSVGEKHGVAATKVTAQVNEAVQRKVETKLRTGSFPSTVEHVNHNTPARNEENVINVLAYVAVNPHVSLRVLGREIGVSKDTPNPVNIVQ</sequence>
<evidence type="ECO:0000256" key="1">
    <source>
        <dbReference type="SAM" id="MobiDB-lite"/>
    </source>
</evidence>
<name>A0AAV8ZGV3_9CUCU</name>
<comment type="caution">
    <text evidence="2">The sequence shown here is derived from an EMBL/GenBank/DDBJ whole genome shotgun (WGS) entry which is preliminary data.</text>
</comment>
<feature type="compositionally biased region" description="Polar residues" evidence="1">
    <location>
        <begin position="147"/>
        <end position="159"/>
    </location>
</feature>
<dbReference type="EMBL" id="JAPWTK010000002">
    <property type="protein sequence ID" value="KAJ8962797.1"/>
    <property type="molecule type" value="Genomic_DNA"/>
</dbReference>
<evidence type="ECO:0000313" key="3">
    <source>
        <dbReference type="Proteomes" id="UP001162162"/>
    </source>
</evidence>
<reference evidence="2" key="1">
    <citation type="journal article" date="2023" name="Insect Mol. Biol.">
        <title>Genome sequencing provides insights into the evolution of gene families encoding plant cell wall-degrading enzymes in longhorned beetles.</title>
        <authorList>
            <person name="Shin N.R."/>
            <person name="Okamura Y."/>
            <person name="Kirsch R."/>
            <person name="Pauchet Y."/>
        </authorList>
    </citation>
    <scope>NUCLEOTIDE SEQUENCE</scope>
    <source>
        <strain evidence="2">AMC_N1</strain>
    </source>
</reference>
<gene>
    <name evidence="2" type="ORF">NQ318_001196</name>
</gene>